<comment type="caution">
    <text evidence="2">The sequence shown here is derived from an EMBL/GenBank/DDBJ whole genome shotgun (WGS) entry which is preliminary data.</text>
</comment>
<evidence type="ECO:0000256" key="1">
    <source>
        <dbReference type="SAM" id="Phobius"/>
    </source>
</evidence>
<keyword evidence="1" id="KW-0812">Transmembrane</keyword>
<evidence type="ECO:0000313" key="2">
    <source>
        <dbReference type="EMBL" id="MEB8512663.1"/>
    </source>
</evidence>
<protein>
    <submittedName>
        <fullName evidence="2">Uncharacterized protein</fullName>
    </submittedName>
</protein>
<proteinExistence type="predicted"/>
<keyword evidence="3" id="KW-1185">Reference proteome</keyword>
<sequence>MRKRLRRGSAIPANVCCWNLLKHFSIFPVEPRFINGGFAYVRRGFKYGPQMEAGPIWSGVMFCMMGYMTVLAVLG</sequence>
<dbReference type="Proteomes" id="UP001308776">
    <property type="component" value="Unassembled WGS sequence"/>
</dbReference>
<name>A0ABU6FKX9_9PROT</name>
<keyword evidence="1" id="KW-1133">Transmembrane helix</keyword>
<accession>A0ABU6FKX9</accession>
<organism evidence="2 3">
    <name type="scientific">Acidithiobacillus ferriphilus</name>
    <dbReference type="NCBI Taxonomy" id="1689834"/>
    <lineage>
        <taxon>Bacteria</taxon>
        <taxon>Pseudomonadati</taxon>
        <taxon>Pseudomonadota</taxon>
        <taxon>Acidithiobacillia</taxon>
        <taxon>Acidithiobacillales</taxon>
        <taxon>Acidithiobacillaceae</taxon>
        <taxon>Acidithiobacillus</taxon>
    </lineage>
</organism>
<evidence type="ECO:0000313" key="3">
    <source>
        <dbReference type="Proteomes" id="UP001308776"/>
    </source>
</evidence>
<reference evidence="2 3" key="1">
    <citation type="submission" date="2022-11" db="EMBL/GenBank/DDBJ databases">
        <title>Comparative genomics analysis of Acidithiobacillus ferriphilus.</title>
        <authorList>
            <person name="Ma L."/>
        </authorList>
    </citation>
    <scope>NUCLEOTIDE SEQUENCE [LARGE SCALE GENOMIC DNA]</scope>
    <source>
        <strain evidence="2 3">DY15</strain>
    </source>
</reference>
<feature type="transmembrane region" description="Helical" evidence="1">
    <location>
        <begin position="56"/>
        <end position="74"/>
    </location>
</feature>
<dbReference type="RefSeq" id="WP_325801299.1">
    <property type="nucleotide sequence ID" value="NZ_JAQGFR010000024.1"/>
</dbReference>
<dbReference type="EMBL" id="JAQGFR010000024">
    <property type="protein sequence ID" value="MEB8512663.1"/>
    <property type="molecule type" value="Genomic_DNA"/>
</dbReference>
<gene>
    <name evidence="2" type="ORF">OW717_01225</name>
</gene>
<keyword evidence="1" id="KW-0472">Membrane</keyword>